<protein>
    <recommendedName>
        <fullName evidence="4">Transposase</fullName>
    </recommendedName>
</protein>
<evidence type="ECO:0000256" key="1">
    <source>
        <dbReference type="SAM" id="MobiDB-lite"/>
    </source>
</evidence>
<dbReference type="EMBL" id="JAUSZS010000008">
    <property type="protein sequence ID" value="MDQ0936696.1"/>
    <property type="molecule type" value="Genomic_DNA"/>
</dbReference>
<comment type="caution">
    <text evidence="2">The sequence shown here is derived from an EMBL/GenBank/DDBJ whole genome shotgun (WGS) entry which is preliminary data.</text>
</comment>
<evidence type="ECO:0000313" key="2">
    <source>
        <dbReference type="EMBL" id="MDQ0936696.1"/>
    </source>
</evidence>
<accession>A0ABU0RXK1</accession>
<dbReference type="Proteomes" id="UP001223072">
    <property type="component" value="Unassembled WGS sequence"/>
</dbReference>
<name>A0ABU0RXK1_9ACTN</name>
<feature type="region of interest" description="Disordered" evidence="1">
    <location>
        <begin position="143"/>
        <end position="164"/>
    </location>
</feature>
<keyword evidence="3" id="KW-1185">Reference proteome</keyword>
<dbReference type="RefSeq" id="WP_307630062.1">
    <property type="nucleotide sequence ID" value="NZ_JAUSZS010000008.1"/>
</dbReference>
<gene>
    <name evidence="2" type="ORF">QFZ49_006671</name>
</gene>
<sequence>MVQAAEVIKPGALGTRTTGVIGNRVLAGLLPPRRHRISTRKVRSSVSRYAERQADGRPDTSRLVTNLDVTILEPDPDLPTVSHDVRHTPAADRRRQRVLDLLHAEPDCQWHTRDLARHLGDITLSTMYRQLDRWAVNGLITKTGPATCDSPRTSSTPLPPAEIR</sequence>
<evidence type="ECO:0000313" key="3">
    <source>
        <dbReference type="Proteomes" id="UP001223072"/>
    </source>
</evidence>
<evidence type="ECO:0008006" key="4">
    <source>
        <dbReference type="Google" id="ProtNLM"/>
    </source>
</evidence>
<organism evidence="2 3">
    <name type="scientific">Streptomyces turgidiscabies</name>
    <dbReference type="NCBI Taxonomy" id="85558"/>
    <lineage>
        <taxon>Bacteria</taxon>
        <taxon>Bacillati</taxon>
        <taxon>Actinomycetota</taxon>
        <taxon>Actinomycetes</taxon>
        <taxon>Kitasatosporales</taxon>
        <taxon>Streptomycetaceae</taxon>
        <taxon>Streptomyces</taxon>
    </lineage>
</organism>
<proteinExistence type="predicted"/>
<reference evidence="2 3" key="1">
    <citation type="submission" date="2023-07" db="EMBL/GenBank/DDBJ databases">
        <title>Comparative genomics of wheat-associated soil bacteria to identify genetic determinants of phenazine resistance.</title>
        <authorList>
            <person name="Mouncey N."/>
        </authorList>
    </citation>
    <scope>NUCLEOTIDE SEQUENCE [LARGE SCALE GENOMIC DNA]</scope>
    <source>
        <strain evidence="2 3">W2I16</strain>
    </source>
</reference>